<dbReference type="SUPFAM" id="SSF56672">
    <property type="entry name" value="DNA/RNA polymerases"/>
    <property type="match status" value="1"/>
</dbReference>
<feature type="domain" description="Reverse transcriptase" evidence="1">
    <location>
        <begin position="1"/>
        <end position="102"/>
    </location>
</feature>
<dbReference type="Proteomes" id="UP000735302">
    <property type="component" value="Unassembled WGS sequence"/>
</dbReference>
<dbReference type="PANTHER" id="PTHR33064">
    <property type="entry name" value="POL PROTEIN"/>
    <property type="match status" value="1"/>
</dbReference>
<evidence type="ECO:0000313" key="3">
    <source>
        <dbReference type="Proteomes" id="UP000735302"/>
    </source>
</evidence>
<comment type="caution">
    <text evidence="2">The sequence shown here is derived from an EMBL/GenBank/DDBJ whole genome shotgun (WGS) entry which is preliminary data.</text>
</comment>
<reference evidence="2 3" key="1">
    <citation type="journal article" date="2021" name="Elife">
        <title>Chloroplast acquisition without the gene transfer in kleptoplastic sea slugs, Plakobranchus ocellatus.</title>
        <authorList>
            <person name="Maeda T."/>
            <person name="Takahashi S."/>
            <person name="Yoshida T."/>
            <person name="Shimamura S."/>
            <person name="Takaki Y."/>
            <person name="Nagai Y."/>
            <person name="Toyoda A."/>
            <person name="Suzuki Y."/>
            <person name="Arimoto A."/>
            <person name="Ishii H."/>
            <person name="Satoh N."/>
            <person name="Nishiyama T."/>
            <person name="Hasebe M."/>
            <person name="Maruyama T."/>
            <person name="Minagawa J."/>
            <person name="Obokata J."/>
            <person name="Shigenobu S."/>
        </authorList>
    </citation>
    <scope>NUCLEOTIDE SEQUENCE [LARGE SCALE GENOMIC DNA]</scope>
</reference>
<dbReference type="InterPro" id="IPR043502">
    <property type="entry name" value="DNA/RNA_pol_sf"/>
</dbReference>
<protein>
    <submittedName>
        <fullName evidence="2">Gag-Pol polyprotein</fullName>
    </submittedName>
</protein>
<dbReference type="Pfam" id="PF00078">
    <property type="entry name" value="RVT_1"/>
    <property type="match status" value="1"/>
</dbReference>
<evidence type="ECO:0000313" key="2">
    <source>
        <dbReference type="EMBL" id="GFO24401.1"/>
    </source>
</evidence>
<organism evidence="2 3">
    <name type="scientific">Plakobranchus ocellatus</name>
    <dbReference type="NCBI Taxonomy" id="259542"/>
    <lineage>
        <taxon>Eukaryota</taxon>
        <taxon>Metazoa</taxon>
        <taxon>Spiralia</taxon>
        <taxon>Lophotrochozoa</taxon>
        <taxon>Mollusca</taxon>
        <taxon>Gastropoda</taxon>
        <taxon>Heterobranchia</taxon>
        <taxon>Euthyneura</taxon>
        <taxon>Panpulmonata</taxon>
        <taxon>Sacoglossa</taxon>
        <taxon>Placobranchoidea</taxon>
        <taxon>Plakobranchidae</taxon>
        <taxon>Plakobranchus</taxon>
    </lineage>
</organism>
<dbReference type="Gene3D" id="3.30.70.270">
    <property type="match status" value="2"/>
</dbReference>
<dbReference type="InterPro" id="IPR000477">
    <property type="entry name" value="RT_dom"/>
</dbReference>
<name>A0AAV4BM74_9GAST</name>
<dbReference type="InterPro" id="IPR051320">
    <property type="entry name" value="Viral_Replic_Matur_Polypro"/>
</dbReference>
<accession>A0AAV4BM74</accession>
<dbReference type="CDD" id="cd01647">
    <property type="entry name" value="RT_LTR"/>
    <property type="match status" value="1"/>
</dbReference>
<keyword evidence="3" id="KW-1185">Reference proteome</keyword>
<dbReference type="EMBL" id="BLXT01005617">
    <property type="protein sequence ID" value="GFO24401.1"/>
    <property type="molecule type" value="Genomic_DNA"/>
</dbReference>
<dbReference type="PANTHER" id="PTHR33064:SF37">
    <property type="entry name" value="RIBONUCLEASE H"/>
    <property type="match status" value="1"/>
</dbReference>
<proteinExistence type="predicted"/>
<sequence length="161" mass="17764">MAPSSITKTAIVTPFGLWEFLRMLFGLKNSAQSFQGLMDGVLRDVPFAFVYLDDILVASHSPQEHSQHLQHLFTLLSSNGLVINKAKGIFGAYELDFLGHHISPDRITPLADQIVALHESKAPQNRTSLQRCLGMINYYHCFLPGIAPILAPLHAQASGKI</sequence>
<dbReference type="Gene3D" id="3.10.10.10">
    <property type="entry name" value="HIV Type 1 Reverse Transcriptase, subunit A, domain 1"/>
    <property type="match status" value="1"/>
</dbReference>
<evidence type="ECO:0000259" key="1">
    <source>
        <dbReference type="PROSITE" id="PS50878"/>
    </source>
</evidence>
<gene>
    <name evidence="2" type="ORF">PoB_005090600</name>
</gene>
<dbReference type="AlphaFoldDB" id="A0AAV4BM74"/>
<dbReference type="PROSITE" id="PS50878">
    <property type="entry name" value="RT_POL"/>
    <property type="match status" value="1"/>
</dbReference>
<dbReference type="InterPro" id="IPR043128">
    <property type="entry name" value="Rev_trsase/Diguanyl_cyclase"/>
</dbReference>
<dbReference type="FunFam" id="3.30.70.270:FF:000003">
    <property type="entry name" value="Transposon Ty3-G Gag-Pol polyprotein"/>
    <property type="match status" value="1"/>
</dbReference>